<dbReference type="GO" id="GO:0005886">
    <property type="term" value="C:plasma membrane"/>
    <property type="evidence" value="ECO:0000318"/>
    <property type="project" value="GO_Central"/>
</dbReference>
<comment type="subcellular location">
    <subcellularLocation>
        <location evidence="1">Cell membrane</location>
        <topology evidence="1">Multi-pass membrane protein</topology>
    </subcellularLocation>
</comment>
<evidence type="ECO:0000256" key="1">
    <source>
        <dbReference type="ARBA" id="ARBA00004651"/>
    </source>
</evidence>
<dbReference type="HOGENOM" id="CLU_009579_3_6_1"/>
<evidence type="ECO:0000256" key="9">
    <source>
        <dbReference type="RuleBase" id="RU000688"/>
    </source>
</evidence>
<dbReference type="GO" id="GO:0007187">
    <property type="term" value="P:G protein-coupled receptor signaling pathway, coupled to cyclic nucleotide second messenger"/>
    <property type="evidence" value="ECO:0000318"/>
    <property type="project" value="GO_Central"/>
</dbReference>
<proteinExistence type="inferred from homology"/>
<feature type="transmembrane region" description="Helical" evidence="10">
    <location>
        <begin position="18"/>
        <end position="38"/>
    </location>
</feature>
<evidence type="ECO:0000256" key="10">
    <source>
        <dbReference type="SAM" id="Phobius"/>
    </source>
</evidence>
<dbReference type="GO" id="GO:0045202">
    <property type="term" value="C:synapse"/>
    <property type="evidence" value="ECO:0007669"/>
    <property type="project" value="GOC"/>
</dbReference>
<dbReference type="Gene3D" id="1.20.1070.10">
    <property type="entry name" value="Rhodopsin 7-helix transmembrane proteins"/>
    <property type="match status" value="1"/>
</dbReference>
<dbReference type="PROSITE" id="PS00237">
    <property type="entry name" value="G_PROTEIN_RECEP_F1_1"/>
    <property type="match status" value="1"/>
</dbReference>
<dbReference type="PANTHER" id="PTHR24249">
    <property type="entry name" value="HISTAMINE RECEPTOR-RELATED G-PROTEIN COUPLED RECEPTOR"/>
    <property type="match status" value="1"/>
</dbReference>
<dbReference type="PROSITE" id="PS50262">
    <property type="entry name" value="G_PROTEIN_RECEP_F1_2"/>
    <property type="match status" value="1"/>
</dbReference>
<dbReference type="SUPFAM" id="SSF81321">
    <property type="entry name" value="Family A G protein-coupled receptor-like"/>
    <property type="match status" value="1"/>
</dbReference>
<evidence type="ECO:0000256" key="8">
    <source>
        <dbReference type="ARBA" id="ARBA00023224"/>
    </source>
</evidence>
<feature type="non-terminal residue" evidence="12">
    <location>
        <position position="1"/>
    </location>
</feature>
<feature type="transmembrane region" description="Helical" evidence="10">
    <location>
        <begin position="141"/>
        <end position="164"/>
    </location>
</feature>
<dbReference type="PANTHER" id="PTHR24249:SF372">
    <property type="entry name" value="G-PROTEIN COUPLED RECEPTORS FAMILY 1 PROFILE DOMAIN-CONTAINING PROTEIN"/>
    <property type="match status" value="1"/>
</dbReference>
<dbReference type="GO" id="GO:0030425">
    <property type="term" value="C:dendrite"/>
    <property type="evidence" value="ECO:0000318"/>
    <property type="project" value="GO_Central"/>
</dbReference>
<evidence type="ECO:0000313" key="12">
    <source>
        <dbReference type="EMBL" id="EDO36242.1"/>
    </source>
</evidence>
<feature type="transmembrane region" description="Helical" evidence="10">
    <location>
        <begin position="193"/>
        <end position="213"/>
    </location>
</feature>
<feature type="domain" description="G-protein coupled receptors family 1 profile" evidence="11">
    <location>
        <begin position="1"/>
        <end position="251"/>
    </location>
</feature>
<keyword evidence="5 9" id="KW-0297">G-protein coupled receptor</keyword>
<name>A7SJ63_NEMVE</name>
<dbReference type="InterPro" id="IPR000276">
    <property type="entry name" value="GPCR_Rhodpsn"/>
</dbReference>
<feature type="transmembrane region" description="Helical" evidence="10">
    <location>
        <begin position="44"/>
        <end position="73"/>
    </location>
</feature>
<evidence type="ECO:0000259" key="11">
    <source>
        <dbReference type="PROSITE" id="PS50262"/>
    </source>
</evidence>
<evidence type="ECO:0000256" key="4">
    <source>
        <dbReference type="ARBA" id="ARBA00022989"/>
    </source>
</evidence>
<keyword evidence="2" id="KW-1003">Cell membrane</keyword>
<evidence type="ECO:0000313" key="13">
    <source>
        <dbReference type="Proteomes" id="UP000001593"/>
    </source>
</evidence>
<dbReference type="GO" id="GO:0004993">
    <property type="term" value="F:G protein-coupled serotonin receptor activity"/>
    <property type="evidence" value="ECO:0000318"/>
    <property type="project" value="GO_Central"/>
</dbReference>
<keyword evidence="3 9" id="KW-0812">Transmembrane</keyword>
<dbReference type="eggNOG" id="KOG3656">
    <property type="taxonomic scope" value="Eukaryota"/>
</dbReference>
<dbReference type="GO" id="GO:0007268">
    <property type="term" value="P:chemical synaptic transmission"/>
    <property type="evidence" value="ECO:0000318"/>
    <property type="project" value="GO_Central"/>
</dbReference>
<dbReference type="InterPro" id="IPR017452">
    <property type="entry name" value="GPCR_Rhodpsn_7TM"/>
</dbReference>
<feature type="transmembrane region" description="Helical" evidence="10">
    <location>
        <begin position="233"/>
        <end position="250"/>
    </location>
</feature>
<comment type="similarity">
    <text evidence="9">Belongs to the G-protein coupled receptor 1 family.</text>
</comment>
<dbReference type="OMA" id="ENTHDEP"/>
<evidence type="ECO:0000256" key="3">
    <source>
        <dbReference type="ARBA" id="ARBA00022692"/>
    </source>
</evidence>
<keyword evidence="6 10" id="KW-0472">Membrane</keyword>
<dbReference type="PRINTS" id="PR00237">
    <property type="entry name" value="GPCRRHODOPSN"/>
</dbReference>
<keyword evidence="4 10" id="KW-1133">Transmembrane helix</keyword>
<evidence type="ECO:0000256" key="7">
    <source>
        <dbReference type="ARBA" id="ARBA00023170"/>
    </source>
</evidence>
<dbReference type="Pfam" id="PF00001">
    <property type="entry name" value="7tm_1"/>
    <property type="match status" value="1"/>
</dbReference>
<evidence type="ECO:0000256" key="6">
    <source>
        <dbReference type="ARBA" id="ARBA00023136"/>
    </source>
</evidence>
<evidence type="ECO:0000256" key="2">
    <source>
        <dbReference type="ARBA" id="ARBA00022475"/>
    </source>
</evidence>
<feature type="transmembrane region" description="Helical" evidence="10">
    <location>
        <begin position="94"/>
        <end position="115"/>
    </location>
</feature>
<accession>A7SJ63</accession>
<protein>
    <recommendedName>
        <fullName evidence="11">G-protein coupled receptors family 1 profile domain-containing protein</fullName>
    </recommendedName>
</protein>
<dbReference type="Proteomes" id="UP000001593">
    <property type="component" value="Unassembled WGS sequence"/>
</dbReference>
<gene>
    <name evidence="12" type="ORF">NEMVEDRAFT_v1g120331</name>
</gene>
<evidence type="ECO:0000256" key="5">
    <source>
        <dbReference type="ARBA" id="ARBA00023040"/>
    </source>
</evidence>
<dbReference type="InterPro" id="IPR050569">
    <property type="entry name" value="TAAR"/>
</dbReference>
<keyword evidence="13" id="KW-1185">Reference proteome</keyword>
<reference evidence="12 13" key="1">
    <citation type="journal article" date="2007" name="Science">
        <title>Sea anemone genome reveals ancestral eumetazoan gene repertoire and genomic organization.</title>
        <authorList>
            <person name="Putnam N.H."/>
            <person name="Srivastava M."/>
            <person name="Hellsten U."/>
            <person name="Dirks B."/>
            <person name="Chapman J."/>
            <person name="Salamov A."/>
            <person name="Terry A."/>
            <person name="Shapiro H."/>
            <person name="Lindquist E."/>
            <person name="Kapitonov V.V."/>
            <person name="Jurka J."/>
            <person name="Genikhovich G."/>
            <person name="Grigoriev I.V."/>
            <person name="Lucas S.M."/>
            <person name="Steele R.E."/>
            <person name="Finnerty J.R."/>
            <person name="Technau U."/>
            <person name="Martindale M.Q."/>
            <person name="Rokhsar D.S."/>
        </authorList>
    </citation>
    <scope>NUCLEOTIDE SEQUENCE [LARGE SCALE GENOMIC DNA]</scope>
    <source>
        <strain evidence="13">CH2 X CH6</strain>
    </source>
</reference>
<dbReference type="GO" id="GO:0030594">
    <property type="term" value="F:neurotransmitter receptor activity"/>
    <property type="evidence" value="ECO:0000318"/>
    <property type="project" value="GO_Central"/>
</dbReference>
<organism evidence="12 13">
    <name type="scientific">Nematostella vectensis</name>
    <name type="common">Starlet sea anemone</name>
    <dbReference type="NCBI Taxonomy" id="45351"/>
    <lineage>
        <taxon>Eukaryota</taxon>
        <taxon>Metazoa</taxon>
        <taxon>Cnidaria</taxon>
        <taxon>Anthozoa</taxon>
        <taxon>Hexacorallia</taxon>
        <taxon>Actiniaria</taxon>
        <taxon>Edwardsiidae</taxon>
        <taxon>Nematostella</taxon>
    </lineage>
</organism>
<dbReference type="EMBL" id="DS469675">
    <property type="protein sequence ID" value="EDO36242.1"/>
    <property type="molecule type" value="Genomic_DNA"/>
</dbReference>
<keyword evidence="7 9" id="KW-0675">Receptor</keyword>
<dbReference type="InParanoid" id="A7SJ63"/>
<keyword evidence="8 9" id="KW-0807">Transducer</keyword>
<dbReference type="CDD" id="cd00637">
    <property type="entry name" value="7tm_classA_rhodopsin-like"/>
    <property type="match status" value="1"/>
</dbReference>
<dbReference type="PhylomeDB" id="A7SJ63"/>
<dbReference type="STRING" id="45351.A7SJ63"/>
<sequence>LVLILVVRVKQLRTTTNFLLCSLAVSDLLTGLVSIPLFTSCNILQTLTICIVAENVLRFTSISTVLHLLAITTDRYMAIMHSLRYYNIVTRHRGYWVIACTWIISTSTAFIQLAWNNPSALENTHDEPPESLIQHELRYDFFNLAVFFCIPLLAMVYVNSRIFYEVVRQTKLMRRNFPGWQSARETTGREWKAALTFAVMFAVFIACWCPYFLLRLQQNLGNELMFEVSRVGGYVIAFLRFLTSLLNPCIY</sequence>
<feature type="non-terminal residue" evidence="12">
    <location>
        <position position="251"/>
    </location>
</feature>
<dbReference type="AlphaFoldDB" id="A7SJ63"/>